<evidence type="ECO:0000259" key="4">
    <source>
        <dbReference type="PROSITE" id="PS50932"/>
    </source>
</evidence>
<evidence type="ECO:0000313" key="5">
    <source>
        <dbReference type="EMBL" id="POD89100.1"/>
    </source>
</evidence>
<evidence type="ECO:0000313" key="6">
    <source>
        <dbReference type="Proteomes" id="UP000236990"/>
    </source>
</evidence>
<dbReference type="GO" id="GO:0000976">
    <property type="term" value="F:transcription cis-regulatory region binding"/>
    <property type="evidence" value="ECO:0007669"/>
    <property type="project" value="TreeGrafter"/>
</dbReference>
<organism evidence="5 6">
    <name type="scientific">Lactiplantibacillus plantarum subsp. plantarum</name>
    <dbReference type="NCBI Taxonomy" id="337330"/>
    <lineage>
        <taxon>Bacteria</taxon>
        <taxon>Bacillati</taxon>
        <taxon>Bacillota</taxon>
        <taxon>Bacilli</taxon>
        <taxon>Lactobacillales</taxon>
        <taxon>Lactobacillaceae</taxon>
        <taxon>Lactiplantibacillus</taxon>
    </lineage>
</organism>
<dbReference type="CDD" id="cd01392">
    <property type="entry name" value="HTH_LacI"/>
    <property type="match status" value="1"/>
</dbReference>
<evidence type="ECO:0000256" key="2">
    <source>
        <dbReference type="ARBA" id="ARBA00023125"/>
    </source>
</evidence>
<evidence type="ECO:0000256" key="3">
    <source>
        <dbReference type="ARBA" id="ARBA00023163"/>
    </source>
</evidence>
<dbReference type="InterPro" id="IPR028082">
    <property type="entry name" value="Peripla_BP_I"/>
</dbReference>
<protein>
    <submittedName>
        <fullName evidence="5">HTH-type transcriptional regulator DegA</fullName>
    </submittedName>
</protein>
<dbReference type="SUPFAM" id="SSF53822">
    <property type="entry name" value="Periplasmic binding protein-like I"/>
    <property type="match status" value="1"/>
</dbReference>
<dbReference type="AlphaFoldDB" id="A0A2S3U9X3"/>
<dbReference type="SMART" id="SM00354">
    <property type="entry name" value="HTH_LACI"/>
    <property type="match status" value="1"/>
</dbReference>
<comment type="caution">
    <text evidence="5">The sequence shown here is derived from an EMBL/GenBank/DDBJ whole genome shotgun (WGS) entry which is preliminary data.</text>
</comment>
<dbReference type="PANTHER" id="PTHR30146:SF109">
    <property type="entry name" value="HTH-TYPE TRANSCRIPTIONAL REGULATOR GALS"/>
    <property type="match status" value="1"/>
</dbReference>
<keyword evidence="1" id="KW-0805">Transcription regulation</keyword>
<dbReference type="Proteomes" id="UP000236990">
    <property type="component" value="Unassembled WGS sequence"/>
</dbReference>
<dbReference type="Gene3D" id="3.40.50.2300">
    <property type="match status" value="2"/>
</dbReference>
<feature type="domain" description="HTH lacI-type" evidence="4">
    <location>
        <begin position="3"/>
        <end position="58"/>
    </location>
</feature>
<gene>
    <name evidence="5" type="ORF">S101258_00187</name>
</gene>
<dbReference type="PROSITE" id="PS50932">
    <property type="entry name" value="HTH_LACI_2"/>
    <property type="match status" value="1"/>
</dbReference>
<proteinExistence type="predicted"/>
<dbReference type="PANTHER" id="PTHR30146">
    <property type="entry name" value="LACI-RELATED TRANSCRIPTIONAL REPRESSOR"/>
    <property type="match status" value="1"/>
</dbReference>
<dbReference type="SUPFAM" id="SSF47413">
    <property type="entry name" value="lambda repressor-like DNA-binding domains"/>
    <property type="match status" value="1"/>
</dbReference>
<dbReference type="InterPro" id="IPR010982">
    <property type="entry name" value="Lambda_DNA-bd_dom_sf"/>
</dbReference>
<dbReference type="Gene3D" id="1.10.260.40">
    <property type="entry name" value="lambda repressor-like DNA-binding domains"/>
    <property type="match status" value="1"/>
</dbReference>
<dbReference type="InterPro" id="IPR001761">
    <property type="entry name" value="Peripla_BP/Lac1_sug-bd_dom"/>
</dbReference>
<dbReference type="InterPro" id="IPR000843">
    <property type="entry name" value="HTH_LacI"/>
</dbReference>
<evidence type="ECO:0000256" key="1">
    <source>
        <dbReference type="ARBA" id="ARBA00023015"/>
    </source>
</evidence>
<accession>A0A2S3U9X3</accession>
<sequence>MKPTIKDIAAETGFSIATVSRVLAEKRGSYSDKTRDRVLKVAKELGYRKNTLAMELVKKKTDVIAVIVNVTPTNFSNGIIDGIQERATALGQQVIILYAGNRNHALQHQAIITALERSVSGILLMAIEPDKDDLRLLTEARTPFCFVSVNLADERIKSVSSDNYQAAYQATEYLIAHGHRRIGLVGIDQYHTGSQRRSGYQAALKDNHIQGKAAWIQMGDYSYQAGQAAFKPYQQMAVTGVVAASDMTAAGLQKAAQINGLELPMALSVVSIDGTLICDIATPALTSITQDFTRIGIESVNCLVGENATQLVPVTLTERDSVMKYVE</sequence>
<dbReference type="EMBL" id="NKCZ01000044">
    <property type="protein sequence ID" value="POD89100.1"/>
    <property type="molecule type" value="Genomic_DNA"/>
</dbReference>
<reference evidence="5 6" key="1">
    <citation type="submission" date="2017-06" db="EMBL/GenBank/DDBJ databases">
        <title>Genome sequence of Lactobacillus plantarum subsp. plantarum strain SRCM101258.</title>
        <authorList>
            <person name="Cho S.H."/>
        </authorList>
    </citation>
    <scope>NUCLEOTIDE SEQUENCE [LARGE SCALE GENOMIC DNA]</scope>
    <source>
        <strain evidence="5 6">SRCM101258</strain>
    </source>
</reference>
<dbReference type="Pfam" id="PF00532">
    <property type="entry name" value="Peripla_BP_1"/>
    <property type="match status" value="1"/>
</dbReference>
<keyword evidence="3" id="KW-0804">Transcription</keyword>
<dbReference type="GO" id="GO:0003700">
    <property type="term" value="F:DNA-binding transcription factor activity"/>
    <property type="evidence" value="ECO:0007669"/>
    <property type="project" value="TreeGrafter"/>
</dbReference>
<name>A0A2S3U9X3_LACPN</name>
<keyword evidence="2" id="KW-0238">DNA-binding</keyword>
<dbReference type="Pfam" id="PF00356">
    <property type="entry name" value="LacI"/>
    <property type="match status" value="1"/>
</dbReference>